<dbReference type="EMBL" id="JACCBU010000001">
    <property type="protein sequence ID" value="NYE68687.1"/>
    <property type="molecule type" value="Genomic_DNA"/>
</dbReference>
<dbReference type="SUPFAM" id="SSF52540">
    <property type="entry name" value="P-loop containing nucleoside triphosphate hydrolases"/>
    <property type="match status" value="1"/>
</dbReference>
<dbReference type="RefSeq" id="WP_179747577.1">
    <property type="nucleotide sequence ID" value="NZ_JACCBU010000001.1"/>
</dbReference>
<evidence type="ECO:0000313" key="2">
    <source>
        <dbReference type="Proteomes" id="UP000569914"/>
    </source>
</evidence>
<dbReference type="AlphaFoldDB" id="A0A7Y9L8P2"/>
<name>A0A7Y9L8P2_9ACTN</name>
<reference evidence="1 2" key="1">
    <citation type="submission" date="2020-07" db="EMBL/GenBank/DDBJ databases">
        <title>Sequencing the genomes of 1000 actinobacteria strains.</title>
        <authorList>
            <person name="Klenk H.-P."/>
        </authorList>
    </citation>
    <scope>NUCLEOTIDE SEQUENCE [LARGE SCALE GENOMIC DNA]</scope>
    <source>
        <strain evidence="1 2">DSM 22083</strain>
    </source>
</reference>
<organism evidence="1 2">
    <name type="scientific">Microlunatus parietis</name>
    <dbReference type="NCBI Taxonomy" id="682979"/>
    <lineage>
        <taxon>Bacteria</taxon>
        <taxon>Bacillati</taxon>
        <taxon>Actinomycetota</taxon>
        <taxon>Actinomycetes</taxon>
        <taxon>Propionibacteriales</taxon>
        <taxon>Propionibacteriaceae</taxon>
        <taxon>Microlunatus</taxon>
    </lineage>
</organism>
<gene>
    <name evidence="1" type="ORF">BKA15_000016</name>
</gene>
<dbReference type="Gene3D" id="3.40.50.300">
    <property type="entry name" value="P-loop containing nucleotide triphosphate hydrolases"/>
    <property type="match status" value="1"/>
</dbReference>
<keyword evidence="2" id="KW-1185">Reference proteome</keyword>
<sequence length="205" mass="23299">MRLLLIIGPPAVGKMTVGREIAAQSDFRLFHNHHTIEPLVEVFGYGTEPFNILNVEFRRRVIEEAARAKLDVIFSYVWNLQEPADTAYVEQLVTPFDHADGEVWVLELTADLETRLVRNRGESRLAAKPTKRDLEWSDGNVRRMEKYQLTTDPTGSTPTAADGFLTRHPHLRIDTRGLPAHEVARLALEWLNQGRGNATQARPRP</sequence>
<evidence type="ECO:0000313" key="1">
    <source>
        <dbReference type="EMBL" id="NYE68687.1"/>
    </source>
</evidence>
<protein>
    <recommendedName>
        <fullName evidence="3">AAA domain-containing protein</fullName>
    </recommendedName>
</protein>
<dbReference type="InterPro" id="IPR027417">
    <property type="entry name" value="P-loop_NTPase"/>
</dbReference>
<accession>A0A7Y9L8P2</accession>
<evidence type="ECO:0008006" key="3">
    <source>
        <dbReference type="Google" id="ProtNLM"/>
    </source>
</evidence>
<comment type="caution">
    <text evidence="1">The sequence shown here is derived from an EMBL/GenBank/DDBJ whole genome shotgun (WGS) entry which is preliminary data.</text>
</comment>
<proteinExistence type="predicted"/>
<dbReference type="Proteomes" id="UP000569914">
    <property type="component" value="Unassembled WGS sequence"/>
</dbReference>